<comment type="caution">
    <text evidence="3">The sequence shown here is derived from an EMBL/GenBank/DDBJ whole genome shotgun (WGS) entry which is preliminary data.</text>
</comment>
<feature type="domain" description="DUF218" evidence="2">
    <location>
        <begin position="74"/>
        <end position="237"/>
    </location>
</feature>
<dbReference type="PANTHER" id="PTHR30336">
    <property type="entry name" value="INNER MEMBRANE PROTEIN, PROBABLE PERMEASE"/>
    <property type="match status" value="1"/>
</dbReference>
<dbReference type="RefSeq" id="WP_112054979.1">
    <property type="nucleotide sequence ID" value="NZ_QLSX01000005.1"/>
</dbReference>
<dbReference type="GO" id="GO:0043164">
    <property type="term" value="P:Gram-negative-bacterium-type cell wall biogenesis"/>
    <property type="evidence" value="ECO:0007669"/>
    <property type="project" value="TreeGrafter"/>
</dbReference>
<proteinExistence type="predicted"/>
<evidence type="ECO:0000259" key="2">
    <source>
        <dbReference type="Pfam" id="PF02698"/>
    </source>
</evidence>
<feature type="transmembrane region" description="Helical" evidence="1">
    <location>
        <begin position="7"/>
        <end position="24"/>
    </location>
</feature>
<dbReference type="InterPro" id="IPR003848">
    <property type="entry name" value="DUF218"/>
</dbReference>
<keyword evidence="1" id="KW-0472">Membrane</keyword>
<evidence type="ECO:0000313" key="4">
    <source>
        <dbReference type="Proteomes" id="UP000249700"/>
    </source>
</evidence>
<gene>
    <name evidence="3" type="ORF">BCL93_10576</name>
</gene>
<name>A0A328XS33_9GAMM</name>
<dbReference type="OrthoDB" id="9809813at2"/>
<dbReference type="GO" id="GO:0005886">
    <property type="term" value="C:plasma membrane"/>
    <property type="evidence" value="ECO:0007669"/>
    <property type="project" value="TreeGrafter"/>
</dbReference>
<dbReference type="GO" id="GO:0000270">
    <property type="term" value="P:peptidoglycan metabolic process"/>
    <property type="evidence" value="ECO:0007669"/>
    <property type="project" value="TreeGrafter"/>
</dbReference>
<dbReference type="InterPro" id="IPR014729">
    <property type="entry name" value="Rossmann-like_a/b/a_fold"/>
</dbReference>
<reference evidence="3 4" key="1">
    <citation type="submission" date="2018-06" db="EMBL/GenBank/DDBJ databases">
        <title>Comparative analysis of microorganisms from saline springs in Andes Mountain Range, Colombia.</title>
        <authorList>
            <person name="Rubin E."/>
        </authorList>
    </citation>
    <scope>NUCLEOTIDE SEQUENCE [LARGE SCALE GENOMIC DNA]</scope>
    <source>
        <strain evidence="3 4">USBA-857</strain>
    </source>
</reference>
<dbReference type="Proteomes" id="UP000249700">
    <property type="component" value="Unassembled WGS sequence"/>
</dbReference>
<protein>
    <submittedName>
        <fullName evidence="3">Uncharacterized SAM-binding protein YcdF (DUF218 family)</fullName>
    </submittedName>
</protein>
<keyword evidence="1" id="KW-0812">Transmembrane</keyword>
<dbReference type="InterPro" id="IPR051599">
    <property type="entry name" value="Cell_Envelope_Assoc"/>
</dbReference>
<dbReference type="Gene3D" id="3.40.50.620">
    <property type="entry name" value="HUPs"/>
    <property type="match status" value="1"/>
</dbReference>
<evidence type="ECO:0000256" key="1">
    <source>
        <dbReference type="SAM" id="Phobius"/>
    </source>
</evidence>
<dbReference type="EMBL" id="QLSX01000005">
    <property type="protein sequence ID" value="RAR61479.1"/>
    <property type="molecule type" value="Genomic_DNA"/>
</dbReference>
<evidence type="ECO:0000313" key="3">
    <source>
        <dbReference type="EMBL" id="RAR61479.1"/>
    </source>
</evidence>
<dbReference type="PANTHER" id="PTHR30336:SF4">
    <property type="entry name" value="ENVELOPE BIOGENESIS FACTOR ELYC"/>
    <property type="match status" value="1"/>
</dbReference>
<organism evidence="3 4">
    <name type="scientific">Onishia taeanensis</name>
    <dbReference type="NCBI Taxonomy" id="284577"/>
    <lineage>
        <taxon>Bacteria</taxon>
        <taxon>Pseudomonadati</taxon>
        <taxon>Pseudomonadota</taxon>
        <taxon>Gammaproteobacteria</taxon>
        <taxon>Oceanospirillales</taxon>
        <taxon>Halomonadaceae</taxon>
        <taxon>Onishia</taxon>
    </lineage>
</organism>
<dbReference type="CDD" id="cd06259">
    <property type="entry name" value="YdcF-like"/>
    <property type="match status" value="1"/>
</dbReference>
<keyword evidence="1" id="KW-1133">Transmembrane helix</keyword>
<sequence length="272" mass="30327">MTWLKYLLLPPFINVLLGVLGLIFWRRLPWLGGIMLVLGVGGLLWLATPTASHWLRAGLEPYSAVTQDALDSTQAIVVLGGGRDYQSPEFGWGDAPNNATWRRLAYAARLHRQSDLPLMVSGGRMHDEARAEATLMKLALRDSFGLEPTWAETQSRNTAENARYSAAVLKQEGIHRVALVSQAWHLPRAVLEFEEAGLSVLPAPTEFASPPPDGLWAWLPRAYHLRQSTQALHEWLGRGVFEIREWLTNDVVGLRDEIISDWTEAETESTGA</sequence>
<dbReference type="Pfam" id="PF02698">
    <property type="entry name" value="DUF218"/>
    <property type="match status" value="1"/>
</dbReference>
<feature type="transmembrane region" description="Helical" evidence="1">
    <location>
        <begin position="30"/>
        <end position="47"/>
    </location>
</feature>
<dbReference type="AlphaFoldDB" id="A0A328XS33"/>
<accession>A0A328XS33</accession>